<dbReference type="InterPro" id="IPR036576">
    <property type="entry name" value="WRKY_dom_sf"/>
</dbReference>
<feature type="compositionally biased region" description="Basic and acidic residues" evidence="6">
    <location>
        <begin position="36"/>
        <end position="47"/>
    </location>
</feature>
<reference evidence="9" key="1">
    <citation type="journal article" date="2013" name="Science">
        <title>The Amborella genome and the evolution of flowering plants.</title>
        <authorList>
            <consortium name="Amborella Genome Project"/>
        </authorList>
    </citation>
    <scope>NUCLEOTIDE SEQUENCE [LARGE SCALE GENOMIC DNA]</scope>
</reference>
<dbReference type="FunFam" id="2.20.25.80:FF:000002">
    <property type="entry name" value="probable WRKY transcription factor 31"/>
    <property type="match status" value="1"/>
</dbReference>
<evidence type="ECO:0000313" key="8">
    <source>
        <dbReference type="EMBL" id="ERN08293.1"/>
    </source>
</evidence>
<dbReference type="GO" id="GO:0003700">
    <property type="term" value="F:DNA-binding transcription factor activity"/>
    <property type="evidence" value="ECO:0007669"/>
    <property type="project" value="InterPro"/>
</dbReference>
<evidence type="ECO:0000256" key="2">
    <source>
        <dbReference type="ARBA" id="ARBA00023015"/>
    </source>
</evidence>
<dbReference type="HOGENOM" id="CLU_021824_0_1_1"/>
<protein>
    <recommendedName>
        <fullName evidence="7">WRKY domain-containing protein</fullName>
    </recommendedName>
</protein>
<accession>W1PJV9</accession>
<dbReference type="Gene3D" id="2.20.25.80">
    <property type="entry name" value="WRKY domain"/>
    <property type="match status" value="1"/>
</dbReference>
<dbReference type="GO" id="GO:0043565">
    <property type="term" value="F:sequence-specific DNA binding"/>
    <property type="evidence" value="ECO:0007669"/>
    <property type="project" value="InterPro"/>
</dbReference>
<keyword evidence="4" id="KW-0804">Transcription</keyword>
<evidence type="ECO:0000256" key="3">
    <source>
        <dbReference type="ARBA" id="ARBA00023125"/>
    </source>
</evidence>
<dbReference type="SUPFAM" id="SSF118290">
    <property type="entry name" value="WRKY DNA-binding domain"/>
    <property type="match status" value="1"/>
</dbReference>
<feature type="compositionally biased region" description="Polar residues" evidence="6">
    <location>
        <begin position="324"/>
        <end position="342"/>
    </location>
</feature>
<dbReference type="PANTHER" id="PTHR31429:SF54">
    <property type="entry name" value="WRKY TRANSCRIPTION FACTOR 9-RELATED"/>
    <property type="match status" value="1"/>
</dbReference>
<feature type="region of interest" description="Disordered" evidence="6">
    <location>
        <begin position="324"/>
        <end position="344"/>
    </location>
</feature>
<feature type="region of interest" description="Disordered" evidence="6">
    <location>
        <begin position="155"/>
        <end position="185"/>
    </location>
</feature>
<dbReference type="Proteomes" id="UP000017836">
    <property type="component" value="Unassembled WGS sequence"/>
</dbReference>
<dbReference type="PROSITE" id="PS50811">
    <property type="entry name" value="WRKY"/>
    <property type="match status" value="1"/>
</dbReference>
<sequence>MAGPGNGRSSTSLSDRDDRVGEIDLSLKLEEEEEERHEVEDGERGEFDESENGGEEDQKQSISQRKQLSVLQIEMVRMKEENRVLRMAVDQTFKDYQELQMKFASIQQNRREDMTPKEEKAQIMLPINTSPGGIIDRKSSIKYINTIESSDLKGGEELSLSLGIPSSEKETQKREENERDKDEEIEENFQMNGWLLPNKLQQREITELVAPPMAPRKSRVSVRARCQAPTMNDGCQWRKYGQKIAKGNPCPRAYYRCTVAPGCPVRKQVQRCLEDMSILITTYEGTHNHPLPVGATAMASTTAAAATFMLLNSQAQPYPPQNNFLSQNPNSNRGAIPPSSSEGIVLDLTRPQPPHFDMGSSPYLSSVHYQGSMDQCLVDNVSAVASDPKFRVALAAALSSFMEQGSPVDRAGQPVFAEPTRTQRLE</sequence>
<feature type="compositionally biased region" description="Basic and acidic residues" evidence="6">
    <location>
        <begin position="14"/>
        <end position="29"/>
    </location>
</feature>
<proteinExistence type="predicted"/>
<dbReference type="SMART" id="SM00774">
    <property type="entry name" value="WRKY"/>
    <property type="match status" value="1"/>
</dbReference>
<dbReference type="GO" id="GO:0005634">
    <property type="term" value="C:nucleus"/>
    <property type="evidence" value="ECO:0007669"/>
    <property type="project" value="UniProtKB-SubCell"/>
</dbReference>
<dbReference type="PANTHER" id="PTHR31429">
    <property type="entry name" value="WRKY TRANSCRIPTION FACTOR 36-RELATED"/>
    <property type="match status" value="1"/>
</dbReference>
<feature type="compositionally biased region" description="Basic and acidic residues" evidence="6">
    <location>
        <begin position="167"/>
        <end position="182"/>
    </location>
</feature>
<name>W1PJV9_AMBTC</name>
<evidence type="ECO:0000256" key="4">
    <source>
        <dbReference type="ARBA" id="ARBA00023163"/>
    </source>
</evidence>
<dbReference type="InterPro" id="IPR003657">
    <property type="entry name" value="WRKY_dom"/>
</dbReference>
<keyword evidence="9" id="KW-1185">Reference proteome</keyword>
<evidence type="ECO:0000256" key="1">
    <source>
        <dbReference type="ARBA" id="ARBA00004123"/>
    </source>
</evidence>
<dbReference type="OrthoDB" id="779182at2759"/>
<dbReference type="InterPro" id="IPR044810">
    <property type="entry name" value="WRKY_plant"/>
</dbReference>
<dbReference type="OMA" id="MKFASIQ"/>
<keyword evidence="3" id="KW-0238">DNA-binding</keyword>
<keyword evidence="2" id="KW-0805">Transcription regulation</keyword>
<dbReference type="EMBL" id="KI393527">
    <property type="protein sequence ID" value="ERN08293.1"/>
    <property type="molecule type" value="Genomic_DNA"/>
</dbReference>
<feature type="region of interest" description="Disordered" evidence="6">
    <location>
        <begin position="403"/>
        <end position="426"/>
    </location>
</feature>
<keyword evidence="5" id="KW-0539">Nucleus</keyword>
<feature type="compositionally biased region" description="Low complexity" evidence="6">
    <location>
        <begin position="157"/>
        <end position="166"/>
    </location>
</feature>
<dbReference type="eggNOG" id="ENOG502QU92">
    <property type="taxonomic scope" value="Eukaryota"/>
</dbReference>
<gene>
    <name evidence="8" type="ORF">AMTR_s00156p00038330</name>
</gene>
<organism evidence="8 9">
    <name type="scientific">Amborella trichopoda</name>
    <dbReference type="NCBI Taxonomy" id="13333"/>
    <lineage>
        <taxon>Eukaryota</taxon>
        <taxon>Viridiplantae</taxon>
        <taxon>Streptophyta</taxon>
        <taxon>Embryophyta</taxon>
        <taxon>Tracheophyta</taxon>
        <taxon>Spermatophyta</taxon>
        <taxon>Magnoliopsida</taxon>
        <taxon>Amborellales</taxon>
        <taxon>Amborellaceae</taxon>
        <taxon>Amborella</taxon>
    </lineage>
</organism>
<evidence type="ECO:0000313" key="9">
    <source>
        <dbReference type="Proteomes" id="UP000017836"/>
    </source>
</evidence>
<comment type="subcellular location">
    <subcellularLocation>
        <location evidence="1">Nucleus</location>
    </subcellularLocation>
</comment>
<dbReference type="Pfam" id="PF03106">
    <property type="entry name" value="WRKY"/>
    <property type="match status" value="1"/>
</dbReference>
<feature type="domain" description="WRKY" evidence="7">
    <location>
        <begin position="226"/>
        <end position="292"/>
    </location>
</feature>
<dbReference type="AlphaFoldDB" id="W1PJV9"/>
<dbReference type="Gramene" id="ERN08293">
    <property type="protein sequence ID" value="ERN08293"/>
    <property type="gene ID" value="AMTR_s00156p00038330"/>
</dbReference>
<evidence type="ECO:0000256" key="5">
    <source>
        <dbReference type="ARBA" id="ARBA00023242"/>
    </source>
</evidence>
<feature type="region of interest" description="Disordered" evidence="6">
    <location>
        <begin position="1"/>
        <end position="66"/>
    </location>
</feature>
<evidence type="ECO:0000259" key="7">
    <source>
        <dbReference type="PROSITE" id="PS50811"/>
    </source>
</evidence>
<evidence type="ECO:0000256" key="6">
    <source>
        <dbReference type="SAM" id="MobiDB-lite"/>
    </source>
</evidence>